<proteinExistence type="predicted"/>
<gene>
    <name evidence="1" type="ORF">SAMN02745977_00421</name>
</gene>
<dbReference type="InterPro" id="IPR025534">
    <property type="entry name" value="DUF4420"/>
</dbReference>
<dbReference type="AlphaFoldDB" id="A0A1H8DR74"/>
<reference evidence="1 2" key="1">
    <citation type="submission" date="2016-10" db="EMBL/GenBank/DDBJ databases">
        <authorList>
            <person name="de Groot N.N."/>
        </authorList>
    </citation>
    <scope>NUCLEOTIDE SEQUENCE [LARGE SCALE GENOMIC DNA]</scope>
    <source>
        <strain evidence="1 2">DSM 15123</strain>
    </source>
</reference>
<accession>A0A1H8DR74</accession>
<evidence type="ECO:0000313" key="2">
    <source>
        <dbReference type="Proteomes" id="UP000199531"/>
    </source>
</evidence>
<protein>
    <submittedName>
        <fullName evidence="1">Putative PD-(D/E)XK family member</fullName>
    </submittedName>
</protein>
<evidence type="ECO:0000313" key="1">
    <source>
        <dbReference type="EMBL" id="SEN09762.1"/>
    </source>
</evidence>
<organism evidence="1 2">
    <name type="scientific">Brachymonas denitrificans DSM 15123</name>
    <dbReference type="NCBI Taxonomy" id="1121117"/>
    <lineage>
        <taxon>Bacteria</taxon>
        <taxon>Pseudomonadati</taxon>
        <taxon>Pseudomonadota</taxon>
        <taxon>Betaproteobacteria</taxon>
        <taxon>Burkholderiales</taxon>
        <taxon>Comamonadaceae</taxon>
        <taxon>Brachymonas</taxon>
    </lineage>
</organism>
<name>A0A1H8DR74_9BURK</name>
<keyword evidence="2" id="KW-1185">Reference proteome</keyword>
<dbReference type="Proteomes" id="UP000199531">
    <property type="component" value="Unassembled WGS sequence"/>
</dbReference>
<dbReference type="EMBL" id="FOCW01000001">
    <property type="protein sequence ID" value="SEN09762.1"/>
    <property type="molecule type" value="Genomic_DNA"/>
</dbReference>
<dbReference type="STRING" id="1121117.SAMN02745977_00421"/>
<dbReference type="Pfam" id="PF14390">
    <property type="entry name" value="DUF4420"/>
    <property type="match status" value="1"/>
</dbReference>
<sequence>MFGRLCQDLLDEALLVQSEKALEMLFSKRLQSWQKLFERTDNGLLSIEKIKGMIAELSSMEDLIAEGKDSLVSIAGGWMGPIGHDQDFCLPGRNLEIKAVTPTAQEVSISSLRQLESEPPLFLKILFLQTAPKETPSAINLNKLVSRLEGKLSPDKNALKIFRERALEGGYLELAEYDAFNFLIVERRTYVISDNFPRLTSSMVTEAISKACYNIRLASIEDFLISVSQSDE</sequence>